<accession>A0A138ZXA2</accession>
<reference evidence="1 2" key="1">
    <citation type="journal article" date="2015" name="Genome Biol. Evol.">
        <title>Phylogenomic analyses indicate that early fungi evolved digesting cell walls of algal ancestors of land plants.</title>
        <authorList>
            <person name="Chang Y."/>
            <person name="Wang S."/>
            <person name="Sekimoto S."/>
            <person name="Aerts A.L."/>
            <person name="Choi C."/>
            <person name="Clum A."/>
            <person name="LaButti K.M."/>
            <person name="Lindquist E.A."/>
            <person name="Yee Ngan C."/>
            <person name="Ohm R.A."/>
            <person name="Salamov A.A."/>
            <person name="Grigoriev I.V."/>
            <person name="Spatafora J.W."/>
            <person name="Berbee M.L."/>
        </authorList>
    </citation>
    <scope>NUCLEOTIDE SEQUENCE [LARGE SCALE GENOMIC DNA]</scope>
    <source>
        <strain evidence="1 2">JEL478</strain>
    </source>
</reference>
<keyword evidence="2" id="KW-1185">Reference proteome</keyword>
<dbReference type="Proteomes" id="UP000070544">
    <property type="component" value="Unassembled WGS sequence"/>
</dbReference>
<sequence length="199" mass="22552">SADHHRDNHNALTQLAKIFQSSSDRLTAESARIILDDKPIIIPKELDWVIPQDAHRESEYTIQSSSSDYSSVVLKANQLQGHPTQSESLHILLNNQQEGLVNNQQEGLHILFDNHQRTDREDKDPARGSLEDKTVPYFNGCKTFVSNVTLLKTVLLRVPDFHMFDDKQSLSKLDSDFGVQNEGKQTTLVFSRVESSPQE</sequence>
<organism evidence="1 2">
    <name type="scientific">Gonapodya prolifera (strain JEL478)</name>
    <name type="common">Monoblepharis prolifera</name>
    <dbReference type="NCBI Taxonomy" id="1344416"/>
    <lineage>
        <taxon>Eukaryota</taxon>
        <taxon>Fungi</taxon>
        <taxon>Fungi incertae sedis</taxon>
        <taxon>Chytridiomycota</taxon>
        <taxon>Chytridiomycota incertae sedis</taxon>
        <taxon>Monoblepharidomycetes</taxon>
        <taxon>Monoblepharidales</taxon>
        <taxon>Gonapodyaceae</taxon>
        <taxon>Gonapodya</taxon>
    </lineage>
</organism>
<gene>
    <name evidence="1" type="ORF">M427DRAFT_50338</name>
</gene>
<dbReference type="AlphaFoldDB" id="A0A138ZXA2"/>
<evidence type="ECO:0000313" key="1">
    <source>
        <dbReference type="EMBL" id="KXS08773.1"/>
    </source>
</evidence>
<dbReference type="EMBL" id="KQ966027">
    <property type="protein sequence ID" value="KXS08773.1"/>
    <property type="molecule type" value="Genomic_DNA"/>
</dbReference>
<protein>
    <submittedName>
        <fullName evidence="1">Uncharacterized protein</fullName>
    </submittedName>
</protein>
<name>A0A138ZXA2_GONPJ</name>
<proteinExistence type="predicted"/>
<feature type="non-terminal residue" evidence="1">
    <location>
        <position position="1"/>
    </location>
</feature>
<evidence type="ECO:0000313" key="2">
    <source>
        <dbReference type="Proteomes" id="UP000070544"/>
    </source>
</evidence>